<sequence length="137" mass="15343">MRNYKYEQLALKAAAAVMMAVLFVGIVISIAGIVSYLPRMLNYSSLERTLQQFVADLLYILVLMELMALVSQYFTEARVKLEYALDAAIVFIVREILIYVYSESFALLNVVTLASFLTILIASRIVLARCTAMRSAG</sequence>
<feature type="transmembrane region" description="Helical" evidence="6">
    <location>
        <begin position="12"/>
        <end position="37"/>
    </location>
</feature>
<dbReference type="EMBL" id="AP018732">
    <property type="protein sequence ID" value="BBE42189.1"/>
    <property type="molecule type" value="Genomic_DNA"/>
</dbReference>
<dbReference type="GO" id="GO:0005886">
    <property type="term" value="C:plasma membrane"/>
    <property type="evidence" value="ECO:0007669"/>
    <property type="project" value="UniProtKB-SubCell"/>
</dbReference>
<evidence type="ECO:0000313" key="7">
    <source>
        <dbReference type="EMBL" id="BBE42189.1"/>
    </source>
</evidence>
<comment type="subcellular location">
    <subcellularLocation>
        <location evidence="1">Cell membrane</location>
        <topology evidence="1">Multi-pass membrane protein</topology>
    </subcellularLocation>
</comment>
<gene>
    <name evidence="7" type="ORF">NAS2_0800</name>
</gene>
<feature type="transmembrane region" description="Helical" evidence="6">
    <location>
        <begin position="57"/>
        <end position="74"/>
    </location>
</feature>
<keyword evidence="8" id="KW-1185">Reference proteome</keyword>
<accession>A0A4P2VCA3</accession>
<reference evidence="7 8" key="1">
    <citation type="journal article" date="2019" name="ISME J.">
        <title>Isolation and characterization of a thermophilic sulfur- and iron-reducing thaumarchaeote from a terrestrial acidic hot spring.</title>
        <authorList>
            <person name="Kato S."/>
            <person name="Itoh T."/>
            <person name="Yuki M."/>
            <person name="Nagamori M."/>
            <person name="Ohnishi M."/>
            <person name="Uematsu K."/>
            <person name="Suzuki K."/>
            <person name="Takashina T."/>
            <person name="Ohkuma M."/>
        </authorList>
    </citation>
    <scope>NUCLEOTIDE SEQUENCE [LARGE SCALE GENOMIC DNA]</scope>
    <source>
        <strain evidence="7 8">NAS-02</strain>
    </source>
</reference>
<evidence type="ECO:0000256" key="2">
    <source>
        <dbReference type="ARBA" id="ARBA00022475"/>
    </source>
</evidence>
<feature type="transmembrane region" description="Helical" evidence="6">
    <location>
        <begin position="107"/>
        <end position="127"/>
    </location>
</feature>
<organism evidence="7 8">
    <name type="scientific">Conexivisphaera calida</name>
    <dbReference type="NCBI Taxonomy" id="1874277"/>
    <lineage>
        <taxon>Archaea</taxon>
        <taxon>Nitrososphaerota</taxon>
        <taxon>Conexivisphaeria</taxon>
        <taxon>Conexivisphaerales</taxon>
        <taxon>Conexivisphaeraceae</taxon>
        <taxon>Conexivisphaera</taxon>
    </lineage>
</organism>
<keyword evidence="4 6" id="KW-1133">Transmembrane helix</keyword>
<evidence type="ECO:0000256" key="5">
    <source>
        <dbReference type="ARBA" id="ARBA00023136"/>
    </source>
</evidence>
<evidence type="ECO:0000256" key="1">
    <source>
        <dbReference type="ARBA" id="ARBA00004651"/>
    </source>
</evidence>
<proteinExistence type="predicted"/>
<dbReference type="Pfam" id="PF06146">
    <property type="entry name" value="PsiE"/>
    <property type="match status" value="1"/>
</dbReference>
<dbReference type="KEGG" id="ccai:NAS2_0800"/>
<evidence type="ECO:0000256" key="4">
    <source>
        <dbReference type="ARBA" id="ARBA00022989"/>
    </source>
</evidence>
<evidence type="ECO:0000256" key="6">
    <source>
        <dbReference type="SAM" id="Phobius"/>
    </source>
</evidence>
<keyword evidence="5 6" id="KW-0472">Membrane</keyword>
<evidence type="ECO:0000256" key="3">
    <source>
        <dbReference type="ARBA" id="ARBA00022692"/>
    </source>
</evidence>
<keyword evidence="3 6" id="KW-0812">Transmembrane</keyword>
<evidence type="ECO:0000313" key="8">
    <source>
        <dbReference type="Proteomes" id="UP000509448"/>
    </source>
</evidence>
<protein>
    <recommendedName>
        <fullName evidence="9">Phosphate-starvation-inducible E</fullName>
    </recommendedName>
</protein>
<evidence type="ECO:0008006" key="9">
    <source>
        <dbReference type="Google" id="ProtNLM"/>
    </source>
</evidence>
<dbReference type="InterPro" id="IPR020948">
    <property type="entry name" value="P_starv_induced_PsiE-like"/>
</dbReference>
<dbReference type="AlphaFoldDB" id="A0A4P2VCA3"/>
<dbReference type="Proteomes" id="UP000509448">
    <property type="component" value="Chromosome"/>
</dbReference>
<name>A0A4P2VCA3_9ARCH</name>
<keyword evidence="2" id="KW-1003">Cell membrane</keyword>